<evidence type="ECO:0000259" key="1">
    <source>
        <dbReference type="Pfam" id="PF10108"/>
    </source>
</evidence>
<comment type="caution">
    <text evidence="2">The sequence shown here is derived from an EMBL/GenBank/DDBJ whole genome shotgun (WGS) entry which is preliminary data.</text>
</comment>
<reference evidence="2 3" key="1">
    <citation type="journal article" date="2015" name="Nature">
        <title>rRNA introns, odd ribosomes, and small enigmatic genomes across a large radiation of phyla.</title>
        <authorList>
            <person name="Brown C.T."/>
            <person name="Hug L.A."/>
            <person name="Thomas B.C."/>
            <person name="Sharon I."/>
            <person name="Castelle C.J."/>
            <person name="Singh A."/>
            <person name="Wilkins M.J."/>
            <person name="Williams K.H."/>
            <person name="Banfield J.F."/>
        </authorList>
    </citation>
    <scope>NUCLEOTIDE SEQUENCE [LARGE SCALE GENOMIC DNA]</scope>
</reference>
<name>A0A0G0U346_9BACT</name>
<dbReference type="AlphaFoldDB" id="A0A0G0U346"/>
<organism evidence="2 3">
    <name type="scientific">Candidatus Daviesbacteria bacterium GW2011_GWA2_40_9</name>
    <dbReference type="NCBI Taxonomy" id="1618424"/>
    <lineage>
        <taxon>Bacteria</taxon>
        <taxon>Candidatus Daviesiibacteriota</taxon>
    </lineage>
</organism>
<dbReference type="InterPro" id="IPR036397">
    <property type="entry name" value="RNaseH_sf"/>
</dbReference>
<dbReference type="Pfam" id="PF10108">
    <property type="entry name" value="DNA_pol_B_exo2"/>
    <property type="match status" value="1"/>
</dbReference>
<gene>
    <name evidence="2" type="ORF">UU29_C0004G0019</name>
</gene>
<sequence length="218" mass="25582">MIKLFFDIETLPCDDCKRQEYLPILKKKSRKKEVVPVSDDALYLSTSFEGTFGRICCIGYIKENGKVTKDVLCGEEKEILQKFWEIVQDVELFVGHNIWEFDFPFIYKRSIILGVKPRLDITFARYRNQPIFDTMKVWELWSNGAQKLDTLAKVLGLPTSKDEMDGSMVWPYYQQGKLKEICKYCLKDVELTRKVYYRMVFEDMMEEVAEVVDSPSSV</sequence>
<evidence type="ECO:0000313" key="3">
    <source>
        <dbReference type="Proteomes" id="UP000034601"/>
    </source>
</evidence>
<dbReference type="Gene3D" id="3.30.420.10">
    <property type="entry name" value="Ribonuclease H-like superfamily/Ribonuclease H"/>
    <property type="match status" value="1"/>
</dbReference>
<protein>
    <recommendedName>
        <fullName evidence="1">Predicted 3'-5' exonuclease PolB-like domain-containing protein</fullName>
    </recommendedName>
</protein>
<dbReference type="GO" id="GO:0003676">
    <property type="term" value="F:nucleic acid binding"/>
    <property type="evidence" value="ECO:0007669"/>
    <property type="project" value="InterPro"/>
</dbReference>
<dbReference type="InterPro" id="IPR012337">
    <property type="entry name" value="RNaseH-like_sf"/>
</dbReference>
<accession>A0A0G0U346</accession>
<proteinExistence type="predicted"/>
<dbReference type="InterPro" id="IPR019288">
    <property type="entry name" value="3'-5'_exonuclease_PolB-like"/>
</dbReference>
<dbReference type="EMBL" id="LCAB01000004">
    <property type="protein sequence ID" value="KKR83518.1"/>
    <property type="molecule type" value="Genomic_DNA"/>
</dbReference>
<feature type="domain" description="Predicted 3'-5' exonuclease PolB-like" evidence="1">
    <location>
        <begin position="74"/>
        <end position="202"/>
    </location>
</feature>
<evidence type="ECO:0000313" key="2">
    <source>
        <dbReference type="EMBL" id="KKR83518.1"/>
    </source>
</evidence>
<dbReference type="Proteomes" id="UP000034601">
    <property type="component" value="Unassembled WGS sequence"/>
</dbReference>
<dbReference type="SUPFAM" id="SSF53098">
    <property type="entry name" value="Ribonuclease H-like"/>
    <property type="match status" value="1"/>
</dbReference>